<comment type="similarity">
    <text evidence="2 5">Belongs to the acyl-CoA dehydrogenase family.</text>
</comment>
<dbReference type="InterPro" id="IPR006089">
    <property type="entry name" value="Acyl-CoA_DH_CS"/>
</dbReference>
<reference evidence="9 10" key="1">
    <citation type="submission" date="2016-10" db="EMBL/GenBank/DDBJ databases">
        <authorList>
            <person name="de Groot N.N."/>
        </authorList>
    </citation>
    <scope>NUCLEOTIDE SEQUENCE [LARGE SCALE GENOMIC DNA]</scope>
    <source>
        <strain evidence="9 10">DSM 20117</strain>
    </source>
</reference>
<dbReference type="GO" id="GO:0003995">
    <property type="term" value="F:acyl-CoA dehydrogenase activity"/>
    <property type="evidence" value="ECO:0007669"/>
    <property type="project" value="InterPro"/>
</dbReference>
<protein>
    <submittedName>
        <fullName evidence="9">Glutaryl-CoA dehydrogenase</fullName>
    </submittedName>
</protein>
<feature type="domain" description="Acyl-CoA oxidase/dehydrogenase middle" evidence="7">
    <location>
        <begin position="143"/>
        <end position="235"/>
    </location>
</feature>
<dbReference type="Gene3D" id="2.40.110.10">
    <property type="entry name" value="Butyryl-CoA Dehydrogenase, subunit A, domain 2"/>
    <property type="match status" value="1"/>
</dbReference>
<dbReference type="Proteomes" id="UP000181917">
    <property type="component" value="Unassembled WGS sequence"/>
</dbReference>
<dbReference type="AlphaFoldDB" id="A0A1H1CUL5"/>
<dbReference type="InterPro" id="IPR045008">
    <property type="entry name" value="ACX4-like"/>
</dbReference>
<dbReference type="SUPFAM" id="SSF56645">
    <property type="entry name" value="Acyl-CoA dehydrogenase NM domain-like"/>
    <property type="match status" value="1"/>
</dbReference>
<dbReference type="SUPFAM" id="SSF47203">
    <property type="entry name" value="Acyl-CoA dehydrogenase C-terminal domain-like"/>
    <property type="match status" value="1"/>
</dbReference>
<keyword evidence="10" id="KW-1185">Reference proteome</keyword>
<dbReference type="Gene3D" id="1.20.140.10">
    <property type="entry name" value="Butyryl-CoA Dehydrogenase, subunit A, domain 3"/>
    <property type="match status" value="1"/>
</dbReference>
<dbReference type="Pfam" id="PF00441">
    <property type="entry name" value="Acyl-CoA_dh_1"/>
    <property type="match status" value="1"/>
</dbReference>
<name>A0A1H1CUL5_9MICC</name>
<dbReference type="RefSeq" id="WP_083339691.1">
    <property type="nucleotide sequence ID" value="NZ_CP018863.1"/>
</dbReference>
<dbReference type="InterPro" id="IPR036250">
    <property type="entry name" value="AcylCo_DH-like_C"/>
</dbReference>
<evidence type="ECO:0000256" key="1">
    <source>
        <dbReference type="ARBA" id="ARBA00001974"/>
    </source>
</evidence>
<evidence type="ECO:0000256" key="5">
    <source>
        <dbReference type="RuleBase" id="RU362125"/>
    </source>
</evidence>
<dbReference type="Pfam" id="PF02771">
    <property type="entry name" value="Acyl-CoA_dh_N"/>
    <property type="match status" value="1"/>
</dbReference>
<evidence type="ECO:0000259" key="6">
    <source>
        <dbReference type="Pfam" id="PF00441"/>
    </source>
</evidence>
<dbReference type="STRING" id="37928.SAMN04489742_2100"/>
<accession>A0A1H1CUL5</accession>
<dbReference type="InterPro" id="IPR013786">
    <property type="entry name" value="AcylCoA_DH/ox_N"/>
</dbReference>
<evidence type="ECO:0000256" key="3">
    <source>
        <dbReference type="ARBA" id="ARBA00022630"/>
    </source>
</evidence>
<keyword evidence="5" id="KW-0560">Oxidoreductase</keyword>
<evidence type="ECO:0000259" key="7">
    <source>
        <dbReference type="Pfam" id="PF02770"/>
    </source>
</evidence>
<feature type="domain" description="Acyl-CoA dehydrogenase/oxidase C-terminal" evidence="6">
    <location>
        <begin position="255"/>
        <end position="395"/>
    </location>
</feature>
<gene>
    <name evidence="9" type="ORF">SAMN04489742_2100</name>
</gene>
<dbReference type="Pfam" id="PF02770">
    <property type="entry name" value="Acyl-CoA_dh_M"/>
    <property type="match status" value="1"/>
</dbReference>
<dbReference type="InterPro" id="IPR046373">
    <property type="entry name" value="Acyl-CoA_Oxase/DH_mid-dom_sf"/>
</dbReference>
<dbReference type="PROSITE" id="PS00073">
    <property type="entry name" value="ACYL_COA_DH_2"/>
    <property type="match status" value="1"/>
</dbReference>
<dbReference type="EMBL" id="FNKH01000002">
    <property type="protein sequence ID" value="SDQ67924.1"/>
    <property type="molecule type" value="Genomic_DNA"/>
</dbReference>
<evidence type="ECO:0000256" key="4">
    <source>
        <dbReference type="ARBA" id="ARBA00022827"/>
    </source>
</evidence>
<proteinExistence type="inferred from homology"/>
<dbReference type="InterPro" id="IPR037069">
    <property type="entry name" value="AcylCoA_DH/ox_N_sf"/>
</dbReference>
<keyword evidence="4 5" id="KW-0274">FAD</keyword>
<dbReference type="Gene3D" id="1.10.540.10">
    <property type="entry name" value="Acyl-CoA dehydrogenase/oxidase, N-terminal domain"/>
    <property type="match status" value="1"/>
</dbReference>
<dbReference type="PANTHER" id="PTHR43188">
    <property type="entry name" value="ACYL-COENZYME A OXIDASE"/>
    <property type="match status" value="1"/>
</dbReference>
<dbReference type="InterPro" id="IPR009075">
    <property type="entry name" value="AcylCo_DH/oxidase_C"/>
</dbReference>
<sequence>MTTSATMQHRAEFTVLDGDFYGYEQELEPQELSALARIREYMDTVVRPEVNDHWERAEFPQHLVAGLGELGVLAFPFEETTPFRNSAVFRGFVTMELARVDAGFSTLTGVSSGLVMGTISLLGSEEQKAEWLPKLGSGEAVGAFGLTEPLSGSDAAKGLRTTARREGDKWILNGQKRWIGNATWGDVIIIWARDEADNQVKGFVVPTATPGYKATKIDGKYSQRTVQNADIELTDLSLPDRARLPGANSFRDTARILMRTRIDVAWGAVGTAIGAYETALAYAKERKQFGRPIASYQLMQDLLVKSLSNITACIGMCVRASEMLDRGVQQDHHSAMAKAFVTSRTREVVAWCRELFGGNGIDLDYDIIRYFNDAEALYSFEGTREMNTLIVGRQITGLSAFL</sequence>
<dbReference type="PANTHER" id="PTHR43188:SF1">
    <property type="entry name" value="ACYL-COA DEHYDROGENASE"/>
    <property type="match status" value="1"/>
</dbReference>
<evidence type="ECO:0000259" key="8">
    <source>
        <dbReference type="Pfam" id="PF02771"/>
    </source>
</evidence>
<feature type="domain" description="Acyl-CoA dehydrogenase/oxidase N-terminal" evidence="8">
    <location>
        <begin position="35"/>
        <end position="139"/>
    </location>
</feature>
<evidence type="ECO:0000313" key="10">
    <source>
        <dbReference type="Proteomes" id="UP000181917"/>
    </source>
</evidence>
<evidence type="ECO:0000256" key="2">
    <source>
        <dbReference type="ARBA" id="ARBA00009347"/>
    </source>
</evidence>
<dbReference type="GO" id="GO:0006635">
    <property type="term" value="P:fatty acid beta-oxidation"/>
    <property type="evidence" value="ECO:0007669"/>
    <property type="project" value="InterPro"/>
</dbReference>
<dbReference type="InterPro" id="IPR006091">
    <property type="entry name" value="Acyl-CoA_Oxase/DH_mid-dom"/>
</dbReference>
<organism evidence="9 10">
    <name type="scientific">Crystallibacter crystallopoietes</name>
    <dbReference type="NCBI Taxonomy" id="37928"/>
    <lineage>
        <taxon>Bacteria</taxon>
        <taxon>Bacillati</taxon>
        <taxon>Actinomycetota</taxon>
        <taxon>Actinomycetes</taxon>
        <taxon>Micrococcales</taxon>
        <taxon>Micrococcaceae</taxon>
        <taxon>Crystallibacter</taxon>
    </lineage>
</organism>
<dbReference type="GO" id="GO:0050660">
    <property type="term" value="F:flavin adenine dinucleotide binding"/>
    <property type="evidence" value="ECO:0007669"/>
    <property type="project" value="InterPro"/>
</dbReference>
<evidence type="ECO:0000313" key="9">
    <source>
        <dbReference type="EMBL" id="SDQ67924.1"/>
    </source>
</evidence>
<comment type="cofactor">
    <cofactor evidence="1 5">
        <name>FAD</name>
        <dbReference type="ChEBI" id="CHEBI:57692"/>
    </cofactor>
</comment>
<dbReference type="InterPro" id="IPR009100">
    <property type="entry name" value="AcylCoA_DH/oxidase_NM_dom_sf"/>
</dbReference>
<keyword evidence="3 5" id="KW-0285">Flavoprotein</keyword>